<dbReference type="Gene3D" id="3.30.360.10">
    <property type="entry name" value="Dihydrodipicolinate Reductase, domain 2"/>
    <property type="match status" value="1"/>
</dbReference>
<sequence length="291" mass="30537">MSDPLTVGLVGAGPWAGAFHAPMIQHGPGTRLAAVWARRPDAAAALAAKYQAKAASSFDELLDGCEAVAFAVPPDIQARYAPRAAAAGRHLLLEKPLGFTLAEARAVADAVAEAGVISQIVLTNRYREPVRTFIHAARAAEPIGATAEYLGGGARPGGVFATPWRVRRGALLDLGPHMLDLLDAAVGPIAEVHAAGDPARWVALTVRHENDALSQAALSITAPMPVQILNCLVVTEAGPVQLQDSPGYALDDRAEVQKTIMHEFTEAVRSGSPHPLDAARGLYLQELLEGI</sequence>
<evidence type="ECO:0000313" key="4">
    <source>
        <dbReference type="EMBL" id="MTD58246.1"/>
    </source>
</evidence>
<dbReference type="InterPro" id="IPR036291">
    <property type="entry name" value="NAD(P)-bd_dom_sf"/>
</dbReference>
<dbReference type="SUPFAM" id="SSF51735">
    <property type="entry name" value="NAD(P)-binding Rossmann-fold domains"/>
    <property type="match status" value="1"/>
</dbReference>
<dbReference type="PANTHER" id="PTHR43818:SF11">
    <property type="entry name" value="BCDNA.GH03377"/>
    <property type="match status" value="1"/>
</dbReference>
<keyword evidence="1" id="KW-0560">Oxidoreductase</keyword>
<dbReference type="AlphaFoldDB" id="A0A6N7Z968"/>
<dbReference type="PANTHER" id="PTHR43818">
    <property type="entry name" value="BCDNA.GH03377"/>
    <property type="match status" value="1"/>
</dbReference>
<dbReference type="GO" id="GO:0016491">
    <property type="term" value="F:oxidoreductase activity"/>
    <property type="evidence" value="ECO:0007669"/>
    <property type="project" value="UniProtKB-KW"/>
</dbReference>
<feature type="domain" description="GFO/IDH/MocA-like oxidoreductase" evidence="3">
    <location>
        <begin position="141"/>
        <end position="225"/>
    </location>
</feature>
<dbReference type="OrthoDB" id="3815872at2"/>
<dbReference type="RefSeq" id="WP_154760331.1">
    <property type="nucleotide sequence ID" value="NZ_WMBA01000063.1"/>
</dbReference>
<evidence type="ECO:0000313" key="5">
    <source>
        <dbReference type="Proteomes" id="UP000440096"/>
    </source>
</evidence>
<comment type="caution">
    <text evidence="4">The sequence shown here is derived from an EMBL/GenBank/DDBJ whole genome shotgun (WGS) entry which is preliminary data.</text>
</comment>
<evidence type="ECO:0000259" key="2">
    <source>
        <dbReference type="Pfam" id="PF01408"/>
    </source>
</evidence>
<proteinExistence type="predicted"/>
<feature type="domain" description="Gfo/Idh/MocA-like oxidoreductase N-terminal" evidence="2">
    <location>
        <begin position="6"/>
        <end position="119"/>
    </location>
</feature>
<dbReference type="EMBL" id="WMBA01000063">
    <property type="protein sequence ID" value="MTD58246.1"/>
    <property type="molecule type" value="Genomic_DNA"/>
</dbReference>
<dbReference type="SUPFAM" id="SSF55347">
    <property type="entry name" value="Glyceraldehyde-3-phosphate dehydrogenase-like, C-terminal domain"/>
    <property type="match status" value="1"/>
</dbReference>
<keyword evidence="5" id="KW-1185">Reference proteome</keyword>
<dbReference type="InterPro" id="IPR055170">
    <property type="entry name" value="GFO_IDH_MocA-like_dom"/>
</dbReference>
<protein>
    <submittedName>
        <fullName evidence="4">Gfo/Idh/MocA family oxidoreductase</fullName>
    </submittedName>
</protein>
<dbReference type="GO" id="GO:0000166">
    <property type="term" value="F:nucleotide binding"/>
    <property type="evidence" value="ECO:0007669"/>
    <property type="project" value="InterPro"/>
</dbReference>
<evidence type="ECO:0000259" key="3">
    <source>
        <dbReference type="Pfam" id="PF22725"/>
    </source>
</evidence>
<reference evidence="4 5" key="1">
    <citation type="submission" date="2019-11" db="EMBL/GenBank/DDBJ databases">
        <title>Draft genome of Amycolatopsis RM579.</title>
        <authorList>
            <person name="Duangmal K."/>
            <person name="Mingma R."/>
        </authorList>
    </citation>
    <scope>NUCLEOTIDE SEQUENCE [LARGE SCALE GENOMIC DNA]</scope>
    <source>
        <strain evidence="4 5">RM579</strain>
    </source>
</reference>
<dbReference type="Pfam" id="PF22725">
    <property type="entry name" value="GFO_IDH_MocA_C3"/>
    <property type="match status" value="1"/>
</dbReference>
<name>A0A6N7Z968_9PSEU</name>
<dbReference type="Gene3D" id="3.40.50.720">
    <property type="entry name" value="NAD(P)-binding Rossmann-like Domain"/>
    <property type="match status" value="1"/>
</dbReference>
<dbReference type="Pfam" id="PF01408">
    <property type="entry name" value="GFO_IDH_MocA"/>
    <property type="match status" value="1"/>
</dbReference>
<accession>A0A6N7Z968</accession>
<organism evidence="4 5">
    <name type="scientific">Amycolatopsis pithecellobii</name>
    <dbReference type="NCBI Taxonomy" id="664692"/>
    <lineage>
        <taxon>Bacteria</taxon>
        <taxon>Bacillati</taxon>
        <taxon>Actinomycetota</taxon>
        <taxon>Actinomycetes</taxon>
        <taxon>Pseudonocardiales</taxon>
        <taxon>Pseudonocardiaceae</taxon>
        <taxon>Amycolatopsis</taxon>
    </lineage>
</organism>
<dbReference type="InterPro" id="IPR050463">
    <property type="entry name" value="Gfo/Idh/MocA_oxidrdct_glycsds"/>
</dbReference>
<gene>
    <name evidence="4" type="ORF">GKO32_30340</name>
</gene>
<dbReference type="Proteomes" id="UP000440096">
    <property type="component" value="Unassembled WGS sequence"/>
</dbReference>
<evidence type="ECO:0000256" key="1">
    <source>
        <dbReference type="ARBA" id="ARBA00023002"/>
    </source>
</evidence>
<dbReference type="InterPro" id="IPR000683">
    <property type="entry name" value="Gfo/Idh/MocA-like_OxRdtase_N"/>
</dbReference>